<keyword evidence="2" id="KW-1185">Reference proteome</keyword>
<protein>
    <recommendedName>
        <fullName evidence="3">Replication initiator protein A</fullName>
    </recommendedName>
</protein>
<name>A0ABZ3F306_9FIRM</name>
<organism evidence="1 2">
    <name type="scientific">Kineothrix sedimenti</name>
    <dbReference type="NCBI Taxonomy" id="3123317"/>
    <lineage>
        <taxon>Bacteria</taxon>
        <taxon>Bacillati</taxon>
        <taxon>Bacillota</taxon>
        <taxon>Clostridia</taxon>
        <taxon>Lachnospirales</taxon>
        <taxon>Lachnospiraceae</taxon>
        <taxon>Kineothrix</taxon>
    </lineage>
</organism>
<gene>
    <name evidence="1" type="ORF">V6984_08910</name>
</gene>
<proteinExistence type="predicted"/>
<evidence type="ECO:0008006" key="3">
    <source>
        <dbReference type="Google" id="ProtNLM"/>
    </source>
</evidence>
<accession>A0ABZ3F306</accession>
<sequence length="169" mass="20410">MDKILPPKNFGIIYDFEIEAIMNYKISYKPLNKSIILLLLSYIRAFTWVRSNEMSGHSEKSKKNKPEIFHSQFEFMENYIGVRAKMISKATIVLEELGIIKTYRMPSYRDDKGQWHTDDIIYICPYKIVSERKTFRLCSKDEYDWEKELEYGIQYLRECKYSSRKFYQE</sequence>
<dbReference type="EMBL" id="CP146256">
    <property type="protein sequence ID" value="XAH75856.1"/>
    <property type="molecule type" value="Genomic_DNA"/>
</dbReference>
<dbReference type="RefSeq" id="WP_342759432.1">
    <property type="nucleotide sequence ID" value="NZ_CP146256.1"/>
</dbReference>
<reference evidence="1 2" key="1">
    <citation type="submission" date="2024-02" db="EMBL/GenBank/DDBJ databases">
        <title>Bacterial strain from lacustrine sediment.</title>
        <authorList>
            <person name="Petit C."/>
            <person name="Fadhlaoui K."/>
        </authorList>
    </citation>
    <scope>NUCLEOTIDE SEQUENCE [LARGE SCALE GENOMIC DNA]</scope>
    <source>
        <strain evidence="1 2">IPX-CK</strain>
    </source>
</reference>
<evidence type="ECO:0000313" key="2">
    <source>
        <dbReference type="Proteomes" id="UP001451571"/>
    </source>
</evidence>
<dbReference type="Proteomes" id="UP001451571">
    <property type="component" value="Chromosome"/>
</dbReference>
<evidence type="ECO:0000313" key="1">
    <source>
        <dbReference type="EMBL" id="XAH75856.1"/>
    </source>
</evidence>